<reference evidence="2 3" key="1">
    <citation type="submission" date="2019-07" db="EMBL/GenBank/DDBJ databases">
        <title>Whole genome shotgun sequence of Acetobacter nitrogenifigens NBRC 105050.</title>
        <authorList>
            <person name="Hosoyama A."/>
            <person name="Uohara A."/>
            <person name="Ohji S."/>
            <person name="Ichikawa N."/>
        </authorList>
    </citation>
    <scope>NUCLEOTIDE SEQUENCE [LARGE SCALE GENOMIC DNA]</scope>
    <source>
        <strain evidence="2 3">NBRC 105050</strain>
    </source>
</reference>
<evidence type="ECO:0000313" key="3">
    <source>
        <dbReference type="Proteomes" id="UP000321635"/>
    </source>
</evidence>
<name>A0A511XAJ6_9PROT</name>
<sequence>MLGVPLTGAALSVAMLGEALTPSLLGGTLAIAAGIAVSAIPTRSRGDRLSEGSNQVLDAVALAPASASSLRREAAES</sequence>
<keyword evidence="1" id="KW-0812">Transmembrane</keyword>
<feature type="transmembrane region" description="Helical" evidence="1">
    <location>
        <begin position="20"/>
        <end position="40"/>
    </location>
</feature>
<protein>
    <submittedName>
        <fullName evidence="2">Uncharacterized protein</fullName>
    </submittedName>
</protein>
<comment type="caution">
    <text evidence="2">The sequence shown here is derived from an EMBL/GenBank/DDBJ whole genome shotgun (WGS) entry which is preliminary data.</text>
</comment>
<gene>
    <name evidence="2" type="ORF">ANI02nite_18580</name>
</gene>
<proteinExistence type="predicted"/>
<keyword evidence="1" id="KW-1133">Transmembrane helix</keyword>
<keyword evidence="3" id="KW-1185">Reference proteome</keyword>
<keyword evidence="1" id="KW-0472">Membrane</keyword>
<dbReference type="InterPro" id="IPR037185">
    <property type="entry name" value="EmrE-like"/>
</dbReference>
<evidence type="ECO:0000256" key="1">
    <source>
        <dbReference type="SAM" id="Phobius"/>
    </source>
</evidence>
<dbReference type="STRING" id="1120919.GCA_000429165_01576"/>
<dbReference type="Proteomes" id="UP000321635">
    <property type="component" value="Unassembled WGS sequence"/>
</dbReference>
<accession>A0A511XAJ6</accession>
<dbReference type="EMBL" id="BJYF01000009">
    <property type="protein sequence ID" value="GEN59974.1"/>
    <property type="molecule type" value="Genomic_DNA"/>
</dbReference>
<organism evidence="2 3">
    <name type="scientific">Acetobacter nitrogenifigens DSM 23921 = NBRC 105050</name>
    <dbReference type="NCBI Taxonomy" id="1120919"/>
    <lineage>
        <taxon>Bacteria</taxon>
        <taxon>Pseudomonadati</taxon>
        <taxon>Pseudomonadota</taxon>
        <taxon>Alphaproteobacteria</taxon>
        <taxon>Acetobacterales</taxon>
        <taxon>Acetobacteraceae</taxon>
        <taxon>Acetobacter</taxon>
    </lineage>
</organism>
<evidence type="ECO:0000313" key="2">
    <source>
        <dbReference type="EMBL" id="GEN59974.1"/>
    </source>
</evidence>
<dbReference type="SUPFAM" id="SSF103481">
    <property type="entry name" value="Multidrug resistance efflux transporter EmrE"/>
    <property type="match status" value="1"/>
</dbReference>
<dbReference type="AlphaFoldDB" id="A0A511XAJ6"/>